<comment type="caution">
    <text evidence="11">The sequence shown here is derived from an EMBL/GenBank/DDBJ whole genome shotgun (WGS) entry which is preliminary data.</text>
</comment>
<dbReference type="Proteomes" id="UP001519271">
    <property type="component" value="Unassembled WGS sequence"/>
</dbReference>
<evidence type="ECO:0000259" key="10">
    <source>
        <dbReference type="Pfam" id="PF04290"/>
    </source>
</evidence>
<reference evidence="11 12" key="1">
    <citation type="submission" date="2021-03" db="EMBL/GenBank/DDBJ databases">
        <title>Genomic Encyclopedia of Type Strains, Phase IV (KMG-IV): sequencing the most valuable type-strain genomes for metagenomic binning, comparative biology and taxonomic classification.</title>
        <authorList>
            <person name="Goeker M."/>
        </authorList>
    </citation>
    <scope>NUCLEOTIDE SEQUENCE [LARGE SCALE GENOMIC DNA]</scope>
    <source>
        <strain evidence="11 12">DSM 6139</strain>
    </source>
</reference>
<feature type="transmembrane region" description="Helical" evidence="9">
    <location>
        <begin position="12"/>
        <end position="34"/>
    </location>
</feature>
<protein>
    <submittedName>
        <fullName evidence="11">C4-dicarboxylate transporter DctQ subunit</fullName>
    </submittedName>
</protein>
<evidence type="ECO:0000256" key="8">
    <source>
        <dbReference type="ARBA" id="ARBA00038436"/>
    </source>
</evidence>
<evidence type="ECO:0000256" key="7">
    <source>
        <dbReference type="ARBA" id="ARBA00023136"/>
    </source>
</evidence>
<evidence type="ECO:0000256" key="2">
    <source>
        <dbReference type="ARBA" id="ARBA00022448"/>
    </source>
</evidence>
<comment type="subcellular location">
    <subcellularLocation>
        <location evidence="1">Cell inner membrane</location>
        <topology evidence="1">Multi-pass membrane protein</topology>
    </subcellularLocation>
</comment>
<sequence>MKNAFDKLEEIIAALALSAMTILAFVNVIARYVFSASLSFTDEITTNLFVLLTLIGASIATERNAHLGLGIITDNVSPKLRKNLAVLANLLGAGFTAVLTYYGVVMAYNEYKLQQVTSGMQLPEWIFGSFVPIGAALLLVRFLQKAIKISKEEVK</sequence>
<keyword evidence="6 9" id="KW-1133">Transmembrane helix</keyword>
<dbReference type="PANTHER" id="PTHR35011">
    <property type="entry name" value="2,3-DIKETO-L-GULONATE TRAP TRANSPORTER SMALL PERMEASE PROTEIN YIAM"/>
    <property type="match status" value="1"/>
</dbReference>
<evidence type="ECO:0000256" key="9">
    <source>
        <dbReference type="SAM" id="Phobius"/>
    </source>
</evidence>
<comment type="similarity">
    <text evidence="8">Belongs to the TRAP transporter small permease family.</text>
</comment>
<keyword evidence="4" id="KW-0997">Cell inner membrane</keyword>
<proteinExistence type="inferred from homology"/>
<name>A0ABS4G3B9_9CLOT</name>
<keyword evidence="5 9" id="KW-0812">Transmembrane</keyword>
<feature type="transmembrane region" description="Helical" evidence="9">
    <location>
        <begin position="125"/>
        <end position="143"/>
    </location>
</feature>
<evidence type="ECO:0000256" key="3">
    <source>
        <dbReference type="ARBA" id="ARBA00022475"/>
    </source>
</evidence>
<keyword evidence="12" id="KW-1185">Reference proteome</keyword>
<dbReference type="RefSeq" id="WP_209459243.1">
    <property type="nucleotide sequence ID" value="NZ_JAGGKC010000010.1"/>
</dbReference>
<keyword evidence="3" id="KW-1003">Cell membrane</keyword>
<feature type="domain" description="Tripartite ATP-independent periplasmic transporters DctQ component" evidence="10">
    <location>
        <begin position="20"/>
        <end position="148"/>
    </location>
</feature>
<evidence type="ECO:0000313" key="12">
    <source>
        <dbReference type="Proteomes" id="UP001519271"/>
    </source>
</evidence>
<accession>A0ABS4G3B9</accession>
<evidence type="ECO:0000256" key="6">
    <source>
        <dbReference type="ARBA" id="ARBA00022989"/>
    </source>
</evidence>
<evidence type="ECO:0000256" key="4">
    <source>
        <dbReference type="ARBA" id="ARBA00022519"/>
    </source>
</evidence>
<dbReference type="InterPro" id="IPR007387">
    <property type="entry name" value="TRAP_DctQ"/>
</dbReference>
<dbReference type="InterPro" id="IPR055348">
    <property type="entry name" value="DctQ"/>
</dbReference>
<keyword evidence="2" id="KW-0813">Transport</keyword>
<organism evidence="11 12">
    <name type="scientific">Youngiibacter multivorans</name>
    <dbReference type="NCBI Taxonomy" id="937251"/>
    <lineage>
        <taxon>Bacteria</taxon>
        <taxon>Bacillati</taxon>
        <taxon>Bacillota</taxon>
        <taxon>Clostridia</taxon>
        <taxon>Eubacteriales</taxon>
        <taxon>Clostridiaceae</taxon>
        <taxon>Youngiibacter</taxon>
    </lineage>
</organism>
<gene>
    <name evidence="11" type="ORF">J2Z34_001516</name>
</gene>
<evidence type="ECO:0000256" key="5">
    <source>
        <dbReference type="ARBA" id="ARBA00022692"/>
    </source>
</evidence>
<evidence type="ECO:0000256" key="1">
    <source>
        <dbReference type="ARBA" id="ARBA00004429"/>
    </source>
</evidence>
<feature type="transmembrane region" description="Helical" evidence="9">
    <location>
        <begin position="84"/>
        <end position="105"/>
    </location>
</feature>
<dbReference type="Pfam" id="PF04290">
    <property type="entry name" value="DctQ"/>
    <property type="match status" value="1"/>
</dbReference>
<dbReference type="EMBL" id="JAGGKC010000010">
    <property type="protein sequence ID" value="MBP1919031.1"/>
    <property type="molecule type" value="Genomic_DNA"/>
</dbReference>
<evidence type="ECO:0000313" key="11">
    <source>
        <dbReference type="EMBL" id="MBP1919031.1"/>
    </source>
</evidence>
<keyword evidence="7 9" id="KW-0472">Membrane</keyword>
<dbReference type="PANTHER" id="PTHR35011:SF2">
    <property type="entry name" value="2,3-DIKETO-L-GULONATE TRAP TRANSPORTER SMALL PERMEASE PROTEIN YIAM"/>
    <property type="match status" value="1"/>
</dbReference>
<feature type="transmembrane region" description="Helical" evidence="9">
    <location>
        <begin position="46"/>
        <end position="63"/>
    </location>
</feature>